<name>A0A1Y1JIK5_PLAGO</name>
<dbReference type="Pfam" id="PF02782">
    <property type="entry name" value="FGGY_C"/>
    <property type="match status" value="1"/>
</dbReference>
<dbReference type="Proteomes" id="UP000195521">
    <property type="component" value="Unassembled WGS sequence"/>
</dbReference>
<dbReference type="InterPro" id="IPR018484">
    <property type="entry name" value="FGGY_N"/>
</dbReference>
<dbReference type="OMA" id="FMLMNIG"/>
<dbReference type="InterPro" id="IPR043129">
    <property type="entry name" value="ATPase_NBD"/>
</dbReference>
<dbReference type="Gene3D" id="3.30.420.40">
    <property type="match status" value="2"/>
</dbReference>
<dbReference type="AlphaFoldDB" id="A0A1Y1JIK5"/>
<dbReference type="PROSITE" id="PS00445">
    <property type="entry name" value="FGGY_KINASES_2"/>
    <property type="match status" value="1"/>
</dbReference>
<evidence type="ECO:0000256" key="10">
    <source>
        <dbReference type="RuleBase" id="RU003733"/>
    </source>
</evidence>
<dbReference type="CDD" id="cd07792">
    <property type="entry name" value="ASKHA_NBD_FGGY_GK1-3-like"/>
    <property type="match status" value="1"/>
</dbReference>
<dbReference type="FunFam" id="3.30.420.40:FF:000086">
    <property type="entry name" value="Glycerol kinase"/>
    <property type="match status" value="1"/>
</dbReference>
<dbReference type="UniPathway" id="UPA00618">
    <property type="reaction ID" value="UER00672"/>
</dbReference>
<dbReference type="GO" id="GO:0046167">
    <property type="term" value="P:glycerol-3-phosphate biosynthetic process"/>
    <property type="evidence" value="ECO:0007669"/>
    <property type="project" value="TreeGrafter"/>
</dbReference>
<dbReference type="OrthoDB" id="5422795at2759"/>
<sequence length="501" mass="56414">MNVILSIDQSTQSTKLIFFDEELKVLHMNSMNHEQKCFKPGWYEHNPIEIMNNLYTLMNEGLKSLKEKHKDVTITCIGITNQRETVIIWDKITGKPLYNAIVWLDTRVEDTVSEFSKKYNNDDFQKKTGTYFNTYFSAFKILWLIQNNPEIKKKVDDGTVVIGNINTWIIYNLTKGNCYTDVTNASRTLLMDINTLTWDENLCKMFGITNMSVLPEIKHNTFNFGSVKSEQVPDYANIPITGCIGDQQSACIGQAIYDEGEAKCTYGTGVFLLINTGNKVVYSSCGLITTVCYKLNENDKAKYALEGSIGTAGSGVSWLLKNNLISHPSETSYIMENCENTGGVVFVPAFSGLYAPRWRSDARACITGMTFNTGKEHIVRSLLEGIVFQLNEIVGSLISDMGIEMLHVLRCDGGMTKNKAFMQFNSDIINTRIEVSTHAEVTALGAAVLAGLGKKIWNDLDSVKLLIRNSDFTFNSKMDEKNRKKKITEWNKAVERSLLQM</sequence>
<evidence type="ECO:0000313" key="13">
    <source>
        <dbReference type="EMBL" id="GAW82060.1"/>
    </source>
</evidence>
<evidence type="ECO:0000256" key="1">
    <source>
        <dbReference type="ARBA" id="ARBA00005190"/>
    </source>
</evidence>
<gene>
    <name evidence="13" type="ORF">PGO_120520</name>
</gene>
<comment type="similarity">
    <text evidence="2 10">Belongs to the FGGY kinase family.</text>
</comment>
<organism evidence="13 14">
    <name type="scientific">Plasmodium gonderi</name>
    <dbReference type="NCBI Taxonomy" id="77519"/>
    <lineage>
        <taxon>Eukaryota</taxon>
        <taxon>Sar</taxon>
        <taxon>Alveolata</taxon>
        <taxon>Apicomplexa</taxon>
        <taxon>Aconoidasida</taxon>
        <taxon>Haemosporida</taxon>
        <taxon>Plasmodiidae</taxon>
        <taxon>Plasmodium</taxon>
        <taxon>Plasmodium (Plasmodium)</taxon>
    </lineage>
</organism>
<evidence type="ECO:0000256" key="9">
    <source>
        <dbReference type="ARBA" id="ARBA00043149"/>
    </source>
</evidence>
<dbReference type="NCBIfam" id="TIGR01311">
    <property type="entry name" value="glycerol_kin"/>
    <property type="match status" value="1"/>
</dbReference>
<evidence type="ECO:0000313" key="14">
    <source>
        <dbReference type="Proteomes" id="UP000195521"/>
    </source>
</evidence>
<evidence type="ECO:0000256" key="8">
    <source>
        <dbReference type="ARBA" id="ARBA00022840"/>
    </source>
</evidence>
<keyword evidence="6 10" id="KW-0418">Kinase</keyword>
<evidence type="ECO:0000259" key="12">
    <source>
        <dbReference type="Pfam" id="PF02782"/>
    </source>
</evidence>
<evidence type="ECO:0000256" key="3">
    <source>
        <dbReference type="ARBA" id="ARBA00012099"/>
    </source>
</evidence>
<evidence type="ECO:0000256" key="7">
    <source>
        <dbReference type="ARBA" id="ARBA00022798"/>
    </source>
</evidence>
<feature type="domain" description="Carbohydrate kinase FGGY C-terminal" evidence="12">
    <location>
        <begin position="262"/>
        <end position="451"/>
    </location>
</feature>
<dbReference type="SUPFAM" id="SSF53067">
    <property type="entry name" value="Actin-like ATPase domain"/>
    <property type="match status" value="2"/>
</dbReference>
<dbReference type="PANTHER" id="PTHR10196:SF69">
    <property type="entry name" value="GLYCEROL KINASE"/>
    <property type="match status" value="1"/>
</dbReference>
<keyword evidence="5" id="KW-0547">Nucleotide-binding</keyword>
<feature type="domain" description="Carbohydrate kinase FGGY N-terminal" evidence="11">
    <location>
        <begin position="3"/>
        <end position="253"/>
    </location>
</feature>
<dbReference type="InterPro" id="IPR018485">
    <property type="entry name" value="FGGY_C"/>
</dbReference>
<dbReference type="InterPro" id="IPR005999">
    <property type="entry name" value="Glycerol_kin"/>
</dbReference>
<dbReference type="GO" id="GO:0004370">
    <property type="term" value="F:glycerol kinase activity"/>
    <property type="evidence" value="ECO:0007669"/>
    <property type="project" value="UniProtKB-EC"/>
</dbReference>
<dbReference type="InterPro" id="IPR018483">
    <property type="entry name" value="Carb_kinase_FGGY_CS"/>
</dbReference>
<dbReference type="InterPro" id="IPR042018">
    <property type="entry name" value="GK1-3_metazoan-type"/>
</dbReference>
<comment type="pathway">
    <text evidence="1">Polyol metabolism; glycerol degradation via glycerol kinase pathway; sn-glycerol 3-phosphate from glycerol: step 1/1.</text>
</comment>
<dbReference type="PIRSF" id="PIRSF000538">
    <property type="entry name" value="GlpK"/>
    <property type="match status" value="1"/>
</dbReference>
<evidence type="ECO:0000256" key="6">
    <source>
        <dbReference type="ARBA" id="ARBA00022777"/>
    </source>
</evidence>
<dbReference type="GO" id="GO:0005739">
    <property type="term" value="C:mitochondrion"/>
    <property type="evidence" value="ECO:0007669"/>
    <property type="project" value="TreeGrafter"/>
</dbReference>
<dbReference type="PROSITE" id="PS00933">
    <property type="entry name" value="FGGY_KINASES_1"/>
    <property type="match status" value="1"/>
</dbReference>
<dbReference type="InterPro" id="IPR000577">
    <property type="entry name" value="Carb_kinase_FGGY"/>
</dbReference>
<dbReference type="GO" id="GO:0005524">
    <property type="term" value="F:ATP binding"/>
    <property type="evidence" value="ECO:0007669"/>
    <property type="project" value="UniProtKB-KW"/>
</dbReference>
<dbReference type="NCBIfam" id="NF000756">
    <property type="entry name" value="PRK00047.1"/>
    <property type="match status" value="1"/>
</dbReference>
<evidence type="ECO:0000256" key="2">
    <source>
        <dbReference type="ARBA" id="ARBA00009156"/>
    </source>
</evidence>
<dbReference type="GeneID" id="39748792"/>
<comment type="caution">
    <text evidence="13">The sequence shown here is derived from an EMBL/GenBank/DDBJ whole genome shotgun (WGS) entry which is preliminary data.</text>
</comment>
<keyword evidence="4 10" id="KW-0808">Transferase</keyword>
<proteinExistence type="inferred from homology"/>
<keyword evidence="14" id="KW-1185">Reference proteome</keyword>
<dbReference type="EMBL" id="BDQF01000013">
    <property type="protein sequence ID" value="GAW82060.1"/>
    <property type="molecule type" value="Genomic_DNA"/>
</dbReference>
<dbReference type="PANTHER" id="PTHR10196">
    <property type="entry name" value="SUGAR KINASE"/>
    <property type="match status" value="1"/>
</dbReference>
<accession>A0A1Y1JIK5</accession>
<protein>
    <recommendedName>
        <fullName evidence="3">glycerol kinase</fullName>
        <ecNumber evidence="3">2.7.1.30</ecNumber>
    </recommendedName>
    <alternativeName>
        <fullName evidence="9">ATP:glycerol 3-phosphotransferase</fullName>
    </alternativeName>
</protein>
<evidence type="ECO:0000256" key="4">
    <source>
        <dbReference type="ARBA" id="ARBA00022679"/>
    </source>
</evidence>
<dbReference type="GO" id="GO:0019563">
    <property type="term" value="P:glycerol catabolic process"/>
    <property type="evidence" value="ECO:0007669"/>
    <property type="project" value="UniProtKB-UniPathway"/>
</dbReference>
<dbReference type="RefSeq" id="XP_028544649.1">
    <property type="nucleotide sequence ID" value="XM_028688848.1"/>
</dbReference>
<evidence type="ECO:0000259" key="11">
    <source>
        <dbReference type="Pfam" id="PF00370"/>
    </source>
</evidence>
<keyword evidence="7" id="KW-0319">Glycerol metabolism</keyword>
<evidence type="ECO:0000256" key="5">
    <source>
        <dbReference type="ARBA" id="ARBA00022741"/>
    </source>
</evidence>
<keyword evidence="8" id="KW-0067">ATP-binding</keyword>
<dbReference type="EC" id="2.7.1.30" evidence="3"/>
<reference evidence="14" key="1">
    <citation type="submission" date="2017-04" db="EMBL/GenBank/DDBJ databases">
        <title>Plasmodium gonderi genome.</title>
        <authorList>
            <person name="Arisue N."/>
            <person name="Honma H."/>
            <person name="Kawai S."/>
            <person name="Tougan T."/>
            <person name="Tanabe K."/>
            <person name="Horii T."/>
        </authorList>
    </citation>
    <scope>NUCLEOTIDE SEQUENCE [LARGE SCALE GENOMIC DNA]</scope>
    <source>
        <strain evidence="14">ATCC 30045</strain>
    </source>
</reference>
<dbReference type="GO" id="GO:0006641">
    <property type="term" value="P:triglyceride metabolic process"/>
    <property type="evidence" value="ECO:0007669"/>
    <property type="project" value="TreeGrafter"/>
</dbReference>
<dbReference type="Pfam" id="PF00370">
    <property type="entry name" value="FGGY_N"/>
    <property type="match status" value="1"/>
</dbReference>